<protein>
    <recommendedName>
        <fullName evidence="1">ABM domain-containing protein</fullName>
    </recommendedName>
</protein>
<dbReference type="PROSITE" id="PS51725">
    <property type="entry name" value="ABM"/>
    <property type="match status" value="1"/>
</dbReference>
<evidence type="ECO:0000313" key="3">
    <source>
        <dbReference type="Proteomes" id="UP000479938"/>
    </source>
</evidence>
<dbReference type="InterPro" id="IPR011008">
    <property type="entry name" value="Dimeric_a/b-barrel"/>
</dbReference>
<evidence type="ECO:0000259" key="1">
    <source>
        <dbReference type="PROSITE" id="PS51725"/>
    </source>
</evidence>
<accession>A0A6J4H0Y5</accession>
<organism evidence="2 3">
    <name type="scientific">Flavobacterium bizetiae</name>
    <dbReference type="NCBI Taxonomy" id="2704140"/>
    <lineage>
        <taxon>Bacteria</taxon>
        <taxon>Pseudomonadati</taxon>
        <taxon>Bacteroidota</taxon>
        <taxon>Flavobacteriia</taxon>
        <taxon>Flavobacteriales</taxon>
        <taxon>Flavobacteriaceae</taxon>
        <taxon>Flavobacterium</taxon>
    </lineage>
</organism>
<proteinExistence type="predicted"/>
<dbReference type="InterPro" id="IPR007138">
    <property type="entry name" value="ABM_dom"/>
</dbReference>
<feature type="domain" description="ABM" evidence="1">
    <location>
        <begin position="2"/>
        <end position="92"/>
    </location>
</feature>
<keyword evidence="3" id="KW-1185">Reference proteome</keyword>
<dbReference type="RefSeq" id="WP_173973078.1">
    <property type="nucleotide sequence ID" value="NZ_CADCSU010000184.1"/>
</dbReference>
<evidence type="ECO:0000313" key="2">
    <source>
        <dbReference type="EMBL" id="CAA9203383.1"/>
    </source>
</evidence>
<dbReference type="SUPFAM" id="SSF54909">
    <property type="entry name" value="Dimeric alpha+beta barrel"/>
    <property type="match status" value="1"/>
</dbReference>
<dbReference type="EMBL" id="CADCSU010000184">
    <property type="protein sequence ID" value="CAA9203383.1"/>
    <property type="molecule type" value="Genomic_DNA"/>
</dbReference>
<sequence length="100" mass="11847">MILEAVFLYIKPNLATQFEADFAKASQYISSSDGYLGHRLEKCLEVENKYLLLVDWNTLEDHTVGFRASEAYLEWKKILHHYYEPFPVVEHFETVFENKK</sequence>
<dbReference type="Gene3D" id="3.30.70.100">
    <property type="match status" value="1"/>
</dbReference>
<name>A0A6J4H0Y5_9FLAO</name>
<dbReference type="AlphaFoldDB" id="A0A6J4H0Y5"/>
<reference evidence="2 3" key="1">
    <citation type="submission" date="2020-02" db="EMBL/GenBank/DDBJ databases">
        <authorList>
            <person name="Criscuolo A."/>
        </authorList>
    </citation>
    <scope>NUCLEOTIDE SEQUENCE [LARGE SCALE GENOMIC DNA]</scope>
    <source>
        <strain evidence="2">CIP105534</strain>
    </source>
</reference>
<gene>
    <name evidence="2" type="ORF">FLA105534_04600</name>
</gene>
<dbReference type="Pfam" id="PF03992">
    <property type="entry name" value="ABM"/>
    <property type="match status" value="1"/>
</dbReference>
<dbReference type="Proteomes" id="UP000479938">
    <property type="component" value="Unassembled WGS sequence"/>
</dbReference>